<dbReference type="EMBL" id="LT629799">
    <property type="protein sequence ID" value="SDU82773.1"/>
    <property type="molecule type" value="Genomic_DNA"/>
</dbReference>
<dbReference type="Proteomes" id="UP000198825">
    <property type="component" value="Chromosome I"/>
</dbReference>
<dbReference type="AlphaFoldDB" id="A0A1H2LP42"/>
<organism evidence="1 2">
    <name type="scientific">Microlunatus sagamiharensis</name>
    <dbReference type="NCBI Taxonomy" id="546874"/>
    <lineage>
        <taxon>Bacteria</taxon>
        <taxon>Bacillati</taxon>
        <taxon>Actinomycetota</taxon>
        <taxon>Actinomycetes</taxon>
        <taxon>Propionibacteriales</taxon>
        <taxon>Propionibacteriaceae</taxon>
        <taxon>Microlunatus</taxon>
    </lineage>
</organism>
<keyword evidence="2" id="KW-1185">Reference proteome</keyword>
<evidence type="ECO:0000313" key="1">
    <source>
        <dbReference type="EMBL" id="SDU82773.1"/>
    </source>
</evidence>
<protein>
    <submittedName>
        <fullName evidence="1">Uncharacterized protein</fullName>
    </submittedName>
</protein>
<dbReference type="RefSeq" id="WP_157719735.1">
    <property type="nucleotide sequence ID" value="NZ_LT629799.1"/>
</dbReference>
<proteinExistence type="predicted"/>
<dbReference type="STRING" id="546874.SAMN04488544_0578"/>
<reference evidence="2" key="1">
    <citation type="submission" date="2016-10" db="EMBL/GenBank/DDBJ databases">
        <authorList>
            <person name="Varghese N."/>
            <person name="Submissions S."/>
        </authorList>
    </citation>
    <scope>NUCLEOTIDE SEQUENCE [LARGE SCALE GENOMIC DNA]</scope>
    <source>
        <strain evidence="2">DSM 21743</strain>
    </source>
</reference>
<sequence>MSEHAEADVVLEAPGLLLRVGPSGSVEATDVVSGVAWLVDAGVLEVAAATGPLALGSPQVRADADEVEVEVGGDGLRALVRHAVDDAWTVRVVLANESDVALELTGVRLRWRPAPGAVATALAAGAVGAYAVQPASGSGRLLVGRLRAGVQTGVDEDGLLLGPLTLPPGHRAAVQWRWEVLAEPRLVDRSALPATPWLELGQSVVLPAGPDVAVVAPGLHVEVGEDAVRVEAFEPGPATVELRGVRGTTTHRLVWAPDLDDLLDSEAAALLAGPTTPSGTVRLPGAAAALVVQDALRRGGAGSGDVAAEALELATGLLVEQLDEHPTGAAAVDPLALALLAREADRVAGPTARATLDAATRGLRGVALPAPGVGLAGVALALARLRSGEDPAPAVDHLAGLLRASSPASDAGLELAVLLRPGQVTPEALVAGLRRLGAALGAGLPGRSVPPTGLERLALASAVLGLVDEATGERLRGVWGTGAAEVARRASAQVRARVAERPGGAAAGRALAWLVLGGTPA</sequence>
<accession>A0A1H2LP42</accession>
<evidence type="ECO:0000313" key="2">
    <source>
        <dbReference type="Proteomes" id="UP000198825"/>
    </source>
</evidence>
<gene>
    <name evidence="1" type="ORF">SAMN04488544_0578</name>
</gene>
<name>A0A1H2LP42_9ACTN</name>
<dbReference type="OrthoDB" id="3711042at2"/>